<keyword evidence="9" id="KW-1185">Reference proteome</keyword>
<dbReference type="PANTHER" id="PTHR32522:SF3">
    <property type="entry name" value="ABC3 TRANSPORTER PERMEASE PROTEIN DOMAIN-CONTAINING PROTEIN"/>
    <property type="match status" value="1"/>
</dbReference>
<dbReference type="EMBL" id="MKKU01000133">
    <property type="protein sequence ID" value="RNF22587.1"/>
    <property type="molecule type" value="Genomic_DNA"/>
</dbReference>
<feature type="transmembrane region" description="Helical" evidence="6">
    <location>
        <begin position="570"/>
        <end position="591"/>
    </location>
</feature>
<feature type="transmembrane region" description="Helical" evidence="6">
    <location>
        <begin position="960"/>
        <end position="985"/>
    </location>
</feature>
<feature type="transmembrane region" description="Helical" evidence="6">
    <location>
        <begin position="66"/>
        <end position="93"/>
    </location>
</feature>
<dbReference type="OrthoDB" id="2126250at2759"/>
<evidence type="ECO:0000259" key="7">
    <source>
        <dbReference type="Pfam" id="PF02687"/>
    </source>
</evidence>
<name>A0A422PYM1_9TRYP</name>
<protein>
    <submittedName>
        <fullName evidence="8">Permease, family protein</fullName>
    </submittedName>
</protein>
<comment type="caution">
    <text evidence="8">The sequence shown here is derived from an EMBL/GenBank/DDBJ whole genome shotgun (WGS) entry which is preliminary data.</text>
</comment>
<feature type="transmembrane region" description="Helical" evidence="6">
    <location>
        <begin position="536"/>
        <end position="558"/>
    </location>
</feature>
<evidence type="ECO:0000256" key="5">
    <source>
        <dbReference type="ARBA" id="ARBA00023136"/>
    </source>
</evidence>
<organism evidence="8 9">
    <name type="scientific">Trypanosoma conorhini</name>
    <dbReference type="NCBI Taxonomy" id="83891"/>
    <lineage>
        <taxon>Eukaryota</taxon>
        <taxon>Discoba</taxon>
        <taxon>Euglenozoa</taxon>
        <taxon>Kinetoplastea</taxon>
        <taxon>Metakinetoplastina</taxon>
        <taxon>Trypanosomatida</taxon>
        <taxon>Trypanosomatidae</taxon>
        <taxon>Trypanosoma</taxon>
    </lineage>
</organism>
<feature type="transmembrane region" description="Helical" evidence="6">
    <location>
        <begin position="482"/>
        <end position="506"/>
    </location>
</feature>
<keyword evidence="4 6" id="KW-1133">Transmembrane helix</keyword>
<feature type="domain" description="ABC3 transporter permease C-terminal" evidence="7">
    <location>
        <begin position="920"/>
        <end position="1033"/>
    </location>
</feature>
<dbReference type="InterPro" id="IPR003838">
    <property type="entry name" value="ABC3_permease_C"/>
</dbReference>
<feature type="transmembrane region" description="Helical" evidence="6">
    <location>
        <begin position="380"/>
        <end position="408"/>
    </location>
</feature>
<keyword evidence="3 6" id="KW-0812">Transmembrane</keyword>
<evidence type="ECO:0000313" key="8">
    <source>
        <dbReference type="EMBL" id="RNF22587.1"/>
    </source>
</evidence>
<feature type="domain" description="ABC3 transporter permease C-terminal" evidence="7">
    <location>
        <begin position="391"/>
        <end position="508"/>
    </location>
</feature>
<evidence type="ECO:0000256" key="1">
    <source>
        <dbReference type="ARBA" id="ARBA00004651"/>
    </source>
</evidence>
<dbReference type="GO" id="GO:0005886">
    <property type="term" value="C:plasma membrane"/>
    <property type="evidence" value="ECO:0007669"/>
    <property type="project" value="UniProtKB-SubCell"/>
</dbReference>
<dbReference type="PANTHER" id="PTHR32522">
    <property type="match status" value="1"/>
</dbReference>
<keyword evidence="5 6" id="KW-0472">Membrane</keyword>
<evidence type="ECO:0000256" key="6">
    <source>
        <dbReference type="SAM" id="Phobius"/>
    </source>
</evidence>
<feature type="transmembrane region" description="Helical" evidence="6">
    <location>
        <begin position="633"/>
        <end position="653"/>
    </location>
</feature>
<comment type="subcellular location">
    <subcellularLocation>
        <location evidence="1">Cell membrane</location>
        <topology evidence="1">Multi-pass membrane protein</topology>
    </subcellularLocation>
</comment>
<evidence type="ECO:0000313" key="9">
    <source>
        <dbReference type="Proteomes" id="UP000284403"/>
    </source>
</evidence>
<dbReference type="RefSeq" id="XP_029229905.1">
    <property type="nucleotide sequence ID" value="XM_029369986.1"/>
</dbReference>
<dbReference type="GeneID" id="40316675"/>
<proteinExistence type="predicted"/>
<sequence length="1044" mass="116613">MTQNADQGAVVDPHAIMNLELDEEGEGWTGSIRRLFAERNRFFLMLGVFLKLSLISAKAHKVSYCISFFSVFLVVFLCIILVSVIFNLPIIFLRLGEAYNGQNDLFLLPGGELGSWASLNYSTIEELFPPEDTARNYHSPRITLSASIVNFADCTGVKEPKDLWYSNNGRLCRKGCVGQHCHENDFSLRVVAINSERETRMGFGTSWKGPPLAKGEVVLSKVVAIAVNNTKVGDTVVISAEFGTPLRALLQNVPSVGRNARAIMPFRVVAIIPPDRSKLDVEDFAVIDYDSLVATVAEGLHDEVNREEVERFARRDPRLAASSIYFNLDPKVRMHTYKTTDYSLIRRHISTWVTSIAEPIGYNQISVNTPIVKFLYSVRFFSLFVGLLVSIILVSLAFLSVMLIYSLLNLTVESRVYELGIKRMIGFSGANLVFMLLTNAYSFTIPAWLLGLLTGQLVFLGLRKLVHNMIGVELPHFISGQAVGWATLAGLLLPLVGAILPVITILSQKLPDALNATRGRNVGVVYKIIREGDTRALRYMLFGIGLAFFVFGFLLYYFFPAVLMRMRLDWLFVIFFGVLLGMLAGLVLLAVNFERVLQTSAAYLFFFWENDAVFQAFQRCLVAHRKRNRKTTLMYAFSLGFILFITIAFQVQLRSFQHGVRRSMGADVVIEFESIDLFKFAEMARHVQTSLPQVSAITFLSNPVSRKLHVQNVTLYSPGRYEGALMGGFRAISPNYFEVLDKEFLRVNKYDRASRKYSLSGALYTVNRNRVIMSTSVYSTLQSKSLSDAALLVIGSITDSVKRSVENVRYAVKPSAVLDAAPQVPMSKYRGMTGALLTSFPSLARLSAIDYLSVRSLTLSTVSLRVPNASQVEFVSQKMSSYIRRSRITKFIIRDDGTTAEYLGIAERMLGFFFTFTQGITMAICCFSLLASMTANVSESTKEIGIYLCIGMTKPQIYRIFIWEAFVVVIASAVLGLIVGVMVGYSMQLQNQLFSQMDVAFTFPYLQVVVVFVMAVAAALLSSCPPVAFILRLPSVTHILRRTT</sequence>
<reference evidence="8 9" key="1">
    <citation type="journal article" date="2018" name="BMC Genomics">
        <title>Genomic comparison of Trypanosoma conorhini and Trypanosoma rangeli to Trypanosoma cruzi strains of high and low virulence.</title>
        <authorList>
            <person name="Bradwell K.R."/>
            <person name="Koparde V.N."/>
            <person name="Matveyev A.V."/>
            <person name="Serrano M.G."/>
            <person name="Alves J.M."/>
            <person name="Parikh H."/>
            <person name="Huang B."/>
            <person name="Lee V."/>
            <person name="Espinosa-Alvarez O."/>
            <person name="Ortiz P.A."/>
            <person name="Costa-Martins A.G."/>
            <person name="Teixeira M.M."/>
            <person name="Buck G.A."/>
        </authorList>
    </citation>
    <scope>NUCLEOTIDE SEQUENCE [LARGE SCALE GENOMIC DNA]</scope>
    <source>
        <strain evidence="8 9">025E</strain>
    </source>
</reference>
<evidence type="ECO:0000256" key="4">
    <source>
        <dbReference type="ARBA" id="ARBA00022989"/>
    </source>
</evidence>
<keyword evidence="2" id="KW-1003">Cell membrane</keyword>
<accession>A0A422PYM1</accession>
<dbReference type="AlphaFoldDB" id="A0A422PYM1"/>
<dbReference type="Pfam" id="PF02687">
    <property type="entry name" value="FtsX"/>
    <property type="match status" value="2"/>
</dbReference>
<evidence type="ECO:0000256" key="2">
    <source>
        <dbReference type="ARBA" id="ARBA00022475"/>
    </source>
</evidence>
<dbReference type="Proteomes" id="UP000284403">
    <property type="component" value="Unassembled WGS sequence"/>
</dbReference>
<evidence type="ECO:0000256" key="3">
    <source>
        <dbReference type="ARBA" id="ARBA00022692"/>
    </source>
</evidence>
<feature type="transmembrane region" description="Helical" evidence="6">
    <location>
        <begin position="1005"/>
        <end position="1031"/>
    </location>
</feature>
<gene>
    <name evidence="8" type="ORF">Tco025E_03064</name>
</gene>
<feature type="transmembrane region" description="Helical" evidence="6">
    <location>
        <begin position="909"/>
        <end position="932"/>
    </location>
</feature>